<comment type="similarity">
    <text evidence="1">Belongs to the DNA polymerase type-B-like family.</text>
</comment>
<organism evidence="7 8">
    <name type="scientific">Dacryopinax primogenitus (strain DJM 731)</name>
    <name type="common">Brown rot fungus</name>
    <dbReference type="NCBI Taxonomy" id="1858805"/>
    <lineage>
        <taxon>Eukaryota</taxon>
        <taxon>Fungi</taxon>
        <taxon>Dikarya</taxon>
        <taxon>Basidiomycota</taxon>
        <taxon>Agaricomycotina</taxon>
        <taxon>Dacrymycetes</taxon>
        <taxon>Dacrymycetales</taxon>
        <taxon>Dacrymycetaceae</taxon>
        <taxon>Dacryopinax</taxon>
    </lineage>
</organism>
<dbReference type="EMBL" id="JH795866">
    <property type="protein sequence ID" value="EJU00806.1"/>
    <property type="molecule type" value="Genomic_DNA"/>
</dbReference>
<dbReference type="OrthoDB" id="273917at2759"/>
<dbReference type="InterPro" id="IPR045862">
    <property type="entry name" value="Trf4-like"/>
</dbReference>
<dbReference type="HOGENOM" id="CLU_013572_0_0_1"/>
<sequence>LNAEVDAFNTYIRPRDEEHSVRLMVIECIRSSITRKWPSARVLAFGSQETQLYFPNGDIDLVVHYDGISVERKDQIVSFLSEISCLLQQAKVSRRVNLIGKARVPIIKFVTELGHFAVDISVNQTNGLRAVTVVNRFLWYLPAVRPLVMVIKAFLLQRGLNEPYSGGFGSYTVICMVVSFLQMHPKIRRKEIDPRMNLGVLLLDFLELYGRYFNYSEVGISIRNGGSYFSREKRGWLGADFRGPPRMTISVEDPVDISTLHPLCLK</sequence>
<reference evidence="7 8" key="1">
    <citation type="journal article" date="2012" name="Science">
        <title>The Paleozoic origin of enzymatic lignin decomposition reconstructed from 31 fungal genomes.</title>
        <authorList>
            <person name="Floudas D."/>
            <person name="Binder M."/>
            <person name="Riley R."/>
            <person name="Barry K."/>
            <person name="Blanchette R.A."/>
            <person name="Henrissat B."/>
            <person name="Martinez A.T."/>
            <person name="Otillar R."/>
            <person name="Spatafora J.W."/>
            <person name="Yadav J.S."/>
            <person name="Aerts A."/>
            <person name="Benoit I."/>
            <person name="Boyd A."/>
            <person name="Carlson A."/>
            <person name="Copeland A."/>
            <person name="Coutinho P.M."/>
            <person name="de Vries R.P."/>
            <person name="Ferreira P."/>
            <person name="Findley K."/>
            <person name="Foster B."/>
            <person name="Gaskell J."/>
            <person name="Glotzer D."/>
            <person name="Gorecki P."/>
            <person name="Heitman J."/>
            <person name="Hesse C."/>
            <person name="Hori C."/>
            <person name="Igarashi K."/>
            <person name="Jurgens J.A."/>
            <person name="Kallen N."/>
            <person name="Kersten P."/>
            <person name="Kohler A."/>
            <person name="Kuees U."/>
            <person name="Kumar T.K.A."/>
            <person name="Kuo A."/>
            <person name="LaButti K."/>
            <person name="Larrondo L.F."/>
            <person name="Lindquist E."/>
            <person name="Ling A."/>
            <person name="Lombard V."/>
            <person name="Lucas S."/>
            <person name="Lundell T."/>
            <person name="Martin R."/>
            <person name="McLaughlin D.J."/>
            <person name="Morgenstern I."/>
            <person name="Morin E."/>
            <person name="Murat C."/>
            <person name="Nagy L.G."/>
            <person name="Nolan M."/>
            <person name="Ohm R.A."/>
            <person name="Patyshakuliyeva A."/>
            <person name="Rokas A."/>
            <person name="Ruiz-Duenas F.J."/>
            <person name="Sabat G."/>
            <person name="Salamov A."/>
            <person name="Samejima M."/>
            <person name="Schmutz J."/>
            <person name="Slot J.C."/>
            <person name="St John F."/>
            <person name="Stenlid J."/>
            <person name="Sun H."/>
            <person name="Sun S."/>
            <person name="Syed K."/>
            <person name="Tsang A."/>
            <person name="Wiebenga A."/>
            <person name="Young D."/>
            <person name="Pisabarro A."/>
            <person name="Eastwood D.C."/>
            <person name="Martin F."/>
            <person name="Cullen D."/>
            <person name="Grigoriev I.V."/>
            <person name="Hibbett D.S."/>
        </authorList>
    </citation>
    <scope>NUCLEOTIDE SEQUENCE [LARGE SCALE GENOMIC DNA]</scope>
    <source>
        <strain evidence="7 8">DJM-731 SS1</strain>
    </source>
</reference>
<dbReference type="EC" id="2.7.7.19" evidence="2"/>
<dbReference type="GO" id="GO:0010605">
    <property type="term" value="P:negative regulation of macromolecule metabolic process"/>
    <property type="evidence" value="ECO:0007669"/>
    <property type="project" value="UniProtKB-ARBA"/>
</dbReference>
<proteinExistence type="inferred from homology"/>
<accession>M5FT78</accession>
<keyword evidence="7" id="KW-0808">Transferase</keyword>
<protein>
    <recommendedName>
        <fullName evidence="2">polynucleotide adenylyltransferase</fullName>
        <ecNumber evidence="2">2.7.7.19</ecNumber>
    </recommendedName>
</protein>
<evidence type="ECO:0000256" key="4">
    <source>
        <dbReference type="ARBA" id="ARBA00022842"/>
    </source>
</evidence>
<dbReference type="AlphaFoldDB" id="M5FT78"/>
<dbReference type="STRING" id="1858805.M5FT78"/>
<evidence type="ECO:0000259" key="5">
    <source>
        <dbReference type="Pfam" id="PF03828"/>
    </source>
</evidence>
<feature type="non-terminal residue" evidence="7">
    <location>
        <position position="1"/>
    </location>
</feature>
<dbReference type="GO" id="GO:0031123">
    <property type="term" value="P:RNA 3'-end processing"/>
    <property type="evidence" value="ECO:0007669"/>
    <property type="project" value="TreeGrafter"/>
</dbReference>
<evidence type="ECO:0000256" key="2">
    <source>
        <dbReference type="ARBA" id="ARBA00012388"/>
    </source>
</evidence>
<keyword evidence="4" id="KW-0460">Magnesium</keyword>
<dbReference type="Proteomes" id="UP000030653">
    <property type="component" value="Unassembled WGS sequence"/>
</dbReference>
<dbReference type="InterPro" id="IPR002058">
    <property type="entry name" value="PAP_assoc"/>
</dbReference>
<keyword evidence="8" id="KW-1185">Reference proteome</keyword>
<evidence type="ECO:0000313" key="7">
    <source>
        <dbReference type="EMBL" id="EJU00806.1"/>
    </source>
</evidence>
<dbReference type="GO" id="GO:0031499">
    <property type="term" value="C:TRAMP complex"/>
    <property type="evidence" value="ECO:0007669"/>
    <property type="project" value="TreeGrafter"/>
</dbReference>
<feature type="domain" description="PAP-associated" evidence="5">
    <location>
        <begin position="197"/>
        <end position="258"/>
    </location>
</feature>
<dbReference type="RefSeq" id="XP_040627703.1">
    <property type="nucleotide sequence ID" value="XM_040775237.1"/>
</dbReference>
<dbReference type="PANTHER" id="PTHR23092">
    <property type="entry name" value="POLY(A) RNA POLYMERASE"/>
    <property type="match status" value="1"/>
</dbReference>
<dbReference type="SUPFAM" id="SSF81301">
    <property type="entry name" value="Nucleotidyltransferase"/>
    <property type="match status" value="1"/>
</dbReference>
<dbReference type="GeneID" id="63690299"/>
<name>M5FT78_DACPD</name>
<dbReference type="InterPro" id="IPR043519">
    <property type="entry name" value="NT_sf"/>
</dbReference>
<dbReference type="GO" id="GO:0043634">
    <property type="term" value="P:polyadenylation-dependent ncRNA catabolic process"/>
    <property type="evidence" value="ECO:0007669"/>
    <property type="project" value="TreeGrafter"/>
</dbReference>
<dbReference type="Gene3D" id="3.30.460.10">
    <property type="entry name" value="Beta Polymerase, domain 2"/>
    <property type="match status" value="1"/>
</dbReference>
<dbReference type="GO" id="GO:0046872">
    <property type="term" value="F:metal ion binding"/>
    <property type="evidence" value="ECO:0007669"/>
    <property type="project" value="UniProtKB-KW"/>
</dbReference>
<evidence type="ECO:0000256" key="1">
    <source>
        <dbReference type="ARBA" id="ARBA00008593"/>
    </source>
</evidence>
<evidence type="ECO:0000259" key="6">
    <source>
        <dbReference type="Pfam" id="PF22600"/>
    </source>
</evidence>
<dbReference type="Pfam" id="PF03828">
    <property type="entry name" value="PAP_assoc"/>
    <property type="match status" value="1"/>
</dbReference>
<evidence type="ECO:0000256" key="3">
    <source>
        <dbReference type="ARBA" id="ARBA00022723"/>
    </source>
</evidence>
<dbReference type="GO" id="GO:0005730">
    <property type="term" value="C:nucleolus"/>
    <property type="evidence" value="ECO:0007669"/>
    <property type="project" value="TreeGrafter"/>
</dbReference>
<dbReference type="OMA" id="LIGWLEM"/>
<dbReference type="PANTHER" id="PTHR23092:SF15">
    <property type="entry name" value="INACTIVE NON-CANONICAL POLY(A) RNA POLYMERASE PROTEIN TRF4-2-RELATED"/>
    <property type="match status" value="1"/>
</dbReference>
<gene>
    <name evidence="7" type="ORF">DACRYDRAFT_54183</name>
</gene>
<keyword evidence="3" id="KW-0479">Metal-binding</keyword>
<dbReference type="SUPFAM" id="SSF81631">
    <property type="entry name" value="PAP/OAS1 substrate-binding domain"/>
    <property type="match status" value="1"/>
</dbReference>
<evidence type="ECO:0000313" key="8">
    <source>
        <dbReference type="Proteomes" id="UP000030653"/>
    </source>
</evidence>
<dbReference type="InterPro" id="IPR054708">
    <property type="entry name" value="MTPAP-like_central"/>
</dbReference>
<feature type="domain" description="Poly(A) RNA polymerase mitochondrial-like central palm" evidence="6">
    <location>
        <begin position="1"/>
        <end position="131"/>
    </location>
</feature>
<dbReference type="Pfam" id="PF22600">
    <property type="entry name" value="MTPAP-like_central"/>
    <property type="match status" value="1"/>
</dbReference>
<dbReference type="CDD" id="cd05402">
    <property type="entry name" value="NT_PAP_TUTase"/>
    <property type="match status" value="1"/>
</dbReference>
<dbReference type="Gene3D" id="1.10.1410.10">
    <property type="match status" value="1"/>
</dbReference>
<dbReference type="GO" id="GO:1990817">
    <property type="term" value="F:poly(A) RNA polymerase activity"/>
    <property type="evidence" value="ECO:0007669"/>
    <property type="project" value="UniProtKB-EC"/>
</dbReference>
<dbReference type="GO" id="GO:0003729">
    <property type="term" value="F:mRNA binding"/>
    <property type="evidence" value="ECO:0007669"/>
    <property type="project" value="TreeGrafter"/>
</dbReference>